<keyword evidence="17" id="KW-1185">Reference proteome</keyword>
<name>A0A841JXU4_9BACT</name>
<keyword evidence="13" id="KW-1003">Cell membrane</keyword>
<evidence type="ECO:0000256" key="1">
    <source>
        <dbReference type="ARBA" id="ARBA00005513"/>
    </source>
</evidence>
<evidence type="ECO:0000256" key="8">
    <source>
        <dbReference type="ARBA" id="ARBA00023136"/>
    </source>
</evidence>
<keyword evidence="3 13" id="KW-0138">CF(0)</keyword>
<sequence>MVDELLRQLGDLLLGSVPTMVIFLILVLAYRFILHGPLVRMLAQRREMTAGAVEKAHAAIAAADAKTQEYEAKLRAARAEIFRAREQRIQQWNAQREKALESARLAAHEKIQAARKSIEAEAEAARKQVESSADQLAGQILRVILPAQAEGVR</sequence>
<dbReference type="PANTHER" id="PTHR33445:SF2">
    <property type="entry name" value="ATP SYNTHASE SUBUNIT B', CHLOROPLASTIC"/>
    <property type="match status" value="1"/>
</dbReference>
<keyword evidence="6 13" id="KW-1133">Transmembrane helix</keyword>
<evidence type="ECO:0000313" key="17">
    <source>
        <dbReference type="Proteomes" id="UP000538666"/>
    </source>
</evidence>
<accession>A0A841JXU4</accession>
<feature type="transmembrane region" description="Helical" evidence="13">
    <location>
        <begin position="12"/>
        <end position="33"/>
    </location>
</feature>
<reference evidence="16 17" key="1">
    <citation type="submission" date="2020-08" db="EMBL/GenBank/DDBJ databases">
        <title>Genomic Encyclopedia of Type Strains, Phase IV (KMG-IV): sequencing the most valuable type-strain genomes for metagenomic binning, comparative biology and taxonomic classification.</title>
        <authorList>
            <person name="Goeker M."/>
        </authorList>
    </citation>
    <scope>NUCLEOTIDE SEQUENCE [LARGE SCALE GENOMIC DNA]</scope>
    <source>
        <strain evidence="16 17">DSM 103733</strain>
    </source>
</reference>
<comment type="function">
    <text evidence="11">Component of the F(0) channel, it forms part of the peripheral stalk, linking F(1) to F(0). The b'-subunit is a diverged and duplicated form of b found in plants and photosynthetic bacteria.</text>
</comment>
<dbReference type="GO" id="GO:0046933">
    <property type="term" value="F:proton-transporting ATP synthase activity, rotational mechanism"/>
    <property type="evidence" value="ECO:0007669"/>
    <property type="project" value="UniProtKB-UniRule"/>
</dbReference>
<dbReference type="GO" id="GO:0005886">
    <property type="term" value="C:plasma membrane"/>
    <property type="evidence" value="ECO:0007669"/>
    <property type="project" value="UniProtKB-SubCell"/>
</dbReference>
<evidence type="ECO:0000256" key="10">
    <source>
        <dbReference type="ARBA" id="ARBA00025198"/>
    </source>
</evidence>
<dbReference type="InterPro" id="IPR002146">
    <property type="entry name" value="ATP_synth_b/b'su_bac/chlpt"/>
</dbReference>
<keyword evidence="9 13" id="KW-0066">ATP synthesis</keyword>
<dbReference type="InterPro" id="IPR050059">
    <property type="entry name" value="ATP_synthase_B_chain"/>
</dbReference>
<gene>
    <name evidence="13" type="primary">atpF</name>
    <name evidence="16" type="ORF">HNQ77_001202</name>
</gene>
<keyword evidence="4 13" id="KW-0812">Transmembrane</keyword>
<dbReference type="OrthoDB" id="122870at2"/>
<dbReference type="RefSeq" id="WP_050062160.1">
    <property type="nucleotide sequence ID" value="NZ_JACHEK010000002.1"/>
</dbReference>
<evidence type="ECO:0000256" key="14">
    <source>
        <dbReference type="RuleBase" id="RU003848"/>
    </source>
</evidence>
<dbReference type="CDD" id="cd06503">
    <property type="entry name" value="ATP-synt_Fo_b"/>
    <property type="match status" value="1"/>
</dbReference>
<comment type="function">
    <text evidence="10 13">F(1)F(0) ATP synthase produces ATP from ADP in the presence of a proton or sodium gradient. F-type ATPases consist of two structural domains, F(1) containing the extramembraneous catalytic core and F(0) containing the membrane proton channel, linked together by a central stalk and a peripheral stalk. During catalysis, ATP synthesis in the catalytic domain of F(1) is coupled via a rotary mechanism of the central stalk subunits to proton translocation.</text>
</comment>
<comment type="subcellular location">
    <subcellularLocation>
        <location evidence="13">Cell membrane</location>
        <topology evidence="13">Single-pass membrane protein</topology>
    </subcellularLocation>
    <subcellularLocation>
        <location evidence="12">Endomembrane system</location>
        <topology evidence="12">Single-pass membrane protein</topology>
    </subcellularLocation>
</comment>
<dbReference type="EMBL" id="JACHEK010000002">
    <property type="protein sequence ID" value="MBB6143258.1"/>
    <property type="molecule type" value="Genomic_DNA"/>
</dbReference>
<evidence type="ECO:0000313" key="16">
    <source>
        <dbReference type="EMBL" id="MBB6143258.1"/>
    </source>
</evidence>
<proteinExistence type="inferred from homology"/>
<dbReference type="GO" id="GO:0012505">
    <property type="term" value="C:endomembrane system"/>
    <property type="evidence" value="ECO:0007669"/>
    <property type="project" value="UniProtKB-SubCell"/>
</dbReference>
<dbReference type="HAMAP" id="MF_01398">
    <property type="entry name" value="ATP_synth_b_bprime"/>
    <property type="match status" value="1"/>
</dbReference>
<comment type="subunit">
    <text evidence="13">F-type ATPases have 2 components, F(1) - the catalytic core - and F(0) - the membrane proton channel. F(1) has five subunits: alpha(3), beta(3), gamma(1), delta(1), epsilon(1). F(0) has three main subunits: a(1), b(2) and c(10-14). The alpha and beta chains form an alternating ring which encloses part of the gamma chain. F(1) is attached to F(0) by a central stalk formed by the gamma and epsilon chains, while a peripheral stalk is formed by the delta and b chains.</text>
</comment>
<feature type="coiled-coil region" evidence="15">
    <location>
        <begin position="60"/>
        <end position="135"/>
    </location>
</feature>
<evidence type="ECO:0000256" key="7">
    <source>
        <dbReference type="ARBA" id="ARBA00023065"/>
    </source>
</evidence>
<protein>
    <recommendedName>
        <fullName evidence="13">ATP synthase subunit b</fullName>
    </recommendedName>
    <alternativeName>
        <fullName evidence="13">ATP synthase F(0) sector subunit b</fullName>
    </alternativeName>
    <alternativeName>
        <fullName evidence="13">ATPase subunit I</fullName>
    </alternativeName>
    <alternativeName>
        <fullName evidence="13">F-type ATPase subunit b</fullName>
        <shortName evidence="13">F-ATPase subunit b</shortName>
    </alternativeName>
</protein>
<dbReference type="Proteomes" id="UP000538666">
    <property type="component" value="Unassembled WGS sequence"/>
</dbReference>
<comment type="caution">
    <text evidence="16">The sequence shown here is derived from an EMBL/GenBank/DDBJ whole genome shotgun (WGS) entry which is preliminary data.</text>
</comment>
<keyword evidence="2 13" id="KW-0813">Transport</keyword>
<keyword evidence="7 13" id="KW-0406">Ion transport</keyword>
<evidence type="ECO:0000256" key="12">
    <source>
        <dbReference type="ARBA" id="ARBA00037847"/>
    </source>
</evidence>
<evidence type="ECO:0000256" key="3">
    <source>
        <dbReference type="ARBA" id="ARBA00022547"/>
    </source>
</evidence>
<keyword evidence="8 13" id="KW-0472">Membrane</keyword>
<evidence type="ECO:0000256" key="9">
    <source>
        <dbReference type="ARBA" id="ARBA00023310"/>
    </source>
</evidence>
<evidence type="ECO:0000256" key="5">
    <source>
        <dbReference type="ARBA" id="ARBA00022781"/>
    </source>
</evidence>
<evidence type="ECO:0000256" key="2">
    <source>
        <dbReference type="ARBA" id="ARBA00022448"/>
    </source>
</evidence>
<keyword evidence="5 13" id="KW-0375">Hydrogen ion transport</keyword>
<evidence type="ECO:0000256" key="13">
    <source>
        <dbReference type="HAMAP-Rule" id="MF_01398"/>
    </source>
</evidence>
<dbReference type="GO" id="GO:0046961">
    <property type="term" value="F:proton-transporting ATPase activity, rotational mechanism"/>
    <property type="evidence" value="ECO:0007669"/>
    <property type="project" value="TreeGrafter"/>
</dbReference>
<evidence type="ECO:0000256" key="4">
    <source>
        <dbReference type="ARBA" id="ARBA00022692"/>
    </source>
</evidence>
<evidence type="ECO:0000256" key="15">
    <source>
        <dbReference type="SAM" id="Coils"/>
    </source>
</evidence>
<dbReference type="AlphaFoldDB" id="A0A841JXU4"/>
<comment type="similarity">
    <text evidence="1 13 14">Belongs to the ATPase B chain family.</text>
</comment>
<dbReference type="GO" id="GO:0045259">
    <property type="term" value="C:proton-transporting ATP synthase complex"/>
    <property type="evidence" value="ECO:0007669"/>
    <property type="project" value="UniProtKB-KW"/>
</dbReference>
<organism evidence="16 17">
    <name type="scientific">Silvibacterium bohemicum</name>
    <dbReference type="NCBI Taxonomy" id="1577686"/>
    <lineage>
        <taxon>Bacteria</taxon>
        <taxon>Pseudomonadati</taxon>
        <taxon>Acidobacteriota</taxon>
        <taxon>Terriglobia</taxon>
        <taxon>Terriglobales</taxon>
        <taxon>Acidobacteriaceae</taxon>
        <taxon>Silvibacterium</taxon>
    </lineage>
</organism>
<dbReference type="PANTHER" id="PTHR33445">
    <property type="entry name" value="ATP SYNTHASE SUBUNIT B', CHLOROPLASTIC"/>
    <property type="match status" value="1"/>
</dbReference>
<keyword evidence="15" id="KW-0175">Coiled coil</keyword>
<dbReference type="Pfam" id="PF00430">
    <property type="entry name" value="ATP-synt_B"/>
    <property type="match status" value="1"/>
</dbReference>
<evidence type="ECO:0000256" key="6">
    <source>
        <dbReference type="ARBA" id="ARBA00022989"/>
    </source>
</evidence>
<evidence type="ECO:0000256" key="11">
    <source>
        <dbReference type="ARBA" id="ARBA00025614"/>
    </source>
</evidence>